<sequence>MEMTHKPEDLQAGNLEEEPRDDSLQEQTRYLLCRTQSFDCRIDQAFCTEGSAVGTYDTKKGALEALRDEWEQGTCF</sequence>
<evidence type="ECO:0000313" key="3">
    <source>
        <dbReference type="Proteomes" id="UP000807825"/>
    </source>
</evidence>
<dbReference type="Proteomes" id="UP000807825">
    <property type="component" value="Unassembled WGS sequence"/>
</dbReference>
<gene>
    <name evidence="2" type="ORF">HY912_00020</name>
</gene>
<name>A0A9D6UWZ9_9BACT</name>
<reference evidence="2" key="1">
    <citation type="submission" date="2020-07" db="EMBL/GenBank/DDBJ databases">
        <title>Huge and variable diversity of episymbiotic CPR bacteria and DPANN archaea in groundwater ecosystems.</title>
        <authorList>
            <person name="He C.Y."/>
            <person name="Keren R."/>
            <person name="Whittaker M."/>
            <person name="Farag I.F."/>
            <person name="Doudna J."/>
            <person name="Cate J.H.D."/>
            <person name="Banfield J.F."/>
        </authorList>
    </citation>
    <scope>NUCLEOTIDE SEQUENCE</scope>
    <source>
        <strain evidence="2">NC_groundwater_1664_Pr3_B-0.1um_52_9</strain>
    </source>
</reference>
<comment type="caution">
    <text evidence="2">The sequence shown here is derived from an EMBL/GenBank/DDBJ whole genome shotgun (WGS) entry which is preliminary data.</text>
</comment>
<dbReference type="EMBL" id="JACRDE010000002">
    <property type="protein sequence ID" value="MBI5247853.1"/>
    <property type="molecule type" value="Genomic_DNA"/>
</dbReference>
<evidence type="ECO:0000313" key="2">
    <source>
        <dbReference type="EMBL" id="MBI5247853.1"/>
    </source>
</evidence>
<proteinExistence type="predicted"/>
<organism evidence="2 3">
    <name type="scientific">Desulfomonile tiedjei</name>
    <dbReference type="NCBI Taxonomy" id="2358"/>
    <lineage>
        <taxon>Bacteria</taxon>
        <taxon>Pseudomonadati</taxon>
        <taxon>Thermodesulfobacteriota</taxon>
        <taxon>Desulfomonilia</taxon>
        <taxon>Desulfomonilales</taxon>
        <taxon>Desulfomonilaceae</taxon>
        <taxon>Desulfomonile</taxon>
    </lineage>
</organism>
<dbReference type="AlphaFoldDB" id="A0A9D6UWZ9"/>
<protein>
    <submittedName>
        <fullName evidence="2">Uncharacterized protein</fullName>
    </submittedName>
</protein>
<evidence type="ECO:0000256" key="1">
    <source>
        <dbReference type="SAM" id="MobiDB-lite"/>
    </source>
</evidence>
<accession>A0A9D6UWZ9</accession>
<feature type="region of interest" description="Disordered" evidence="1">
    <location>
        <begin position="1"/>
        <end position="23"/>
    </location>
</feature>